<dbReference type="EMBL" id="LAZR01061668">
    <property type="protein sequence ID" value="KKK63117.1"/>
    <property type="molecule type" value="Genomic_DNA"/>
</dbReference>
<sequence length="130" mass="14728">MNFSQQNNILIIGSRGKFHTIKKVLSNSLEKFNIFQKDTLDEAIVLLLQELFAIVVIDNDREDINAVSVSRVVRINHPLARVVVISKKRGSRLIANIINHGSVDAFLSYPLKENYVSNLFAEQLAKHEIT</sequence>
<organism evidence="1">
    <name type="scientific">marine sediment metagenome</name>
    <dbReference type="NCBI Taxonomy" id="412755"/>
    <lineage>
        <taxon>unclassified sequences</taxon>
        <taxon>metagenomes</taxon>
        <taxon>ecological metagenomes</taxon>
    </lineage>
</organism>
<gene>
    <name evidence="1" type="ORF">LCGC14_2997550</name>
</gene>
<comment type="caution">
    <text evidence="1">The sequence shown here is derived from an EMBL/GenBank/DDBJ whole genome shotgun (WGS) entry which is preliminary data.</text>
</comment>
<evidence type="ECO:0008006" key="2">
    <source>
        <dbReference type="Google" id="ProtNLM"/>
    </source>
</evidence>
<evidence type="ECO:0000313" key="1">
    <source>
        <dbReference type="EMBL" id="KKK63117.1"/>
    </source>
</evidence>
<accession>A0A0F8X1Z5</accession>
<reference evidence="1" key="1">
    <citation type="journal article" date="2015" name="Nature">
        <title>Complex archaea that bridge the gap between prokaryotes and eukaryotes.</title>
        <authorList>
            <person name="Spang A."/>
            <person name="Saw J.H."/>
            <person name="Jorgensen S.L."/>
            <person name="Zaremba-Niedzwiedzka K."/>
            <person name="Martijn J."/>
            <person name="Lind A.E."/>
            <person name="van Eijk R."/>
            <person name="Schleper C."/>
            <person name="Guy L."/>
            <person name="Ettema T.J."/>
        </authorList>
    </citation>
    <scope>NUCLEOTIDE SEQUENCE</scope>
</reference>
<feature type="non-terminal residue" evidence="1">
    <location>
        <position position="130"/>
    </location>
</feature>
<protein>
    <recommendedName>
        <fullName evidence="2">Response regulatory domain-containing protein</fullName>
    </recommendedName>
</protein>
<proteinExistence type="predicted"/>
<dbReference type="Gene3D" id="3.40.50.2300">
    <property type="match status" value="1"/>
</dbReference>
<dbReference type="AlphaFoldDB" id="A0A0F8X1Z5"/>
<dbReference type="SUPFAM" id="SSF52172">
    <property type="entry name" value="CheY-like"/>
    <property type="match status" value="1"/>
</dbReference>
<dbReference type="InterPro" id="IPR011006">
    <property type="entry name" value="CheY-like_superfamily"/>
</dbReference>
<name>A0A0F8X1Z5_9ZZZZ</name>